<dbReference type="AlphaFoldDB" id="A0A371QVY9"/>
<evidence type="ECO:0000313" key="6">
    <source>
        <dbReference type="Proteomes" id="UP000257123"/>
    </source>
</evidence>
<name>A0A371QVY9_9CREN</name>
<dbReference type="EMBL" id="NMUF01000089">
    <property type="protein sequence ID" value="RFA94340.1"/>
    <property type="molecule type" value="Genomic_DNA"/>
</dbReference>
<keyword evidence="2" id="KW-0472">Membrane</keyword>
<gene>
    <name evidence="4" type="ORF">CGL51_01000</name>
    <name evidence="3" type="ORF">CGL52_14475</name>
</gene>
<keyword evidence="2" id="KW-1133">Transmembrane helix</keyword>
<evidence type="ECO:0000313" key="3">
    <source>
        <dbReference type="EMBL" id="RFA94340.1"/>
    </source>
</evidence>
<evidence type="ECO:0000256" key="2">
    <source>
        <dbReference type="SAM" id="Phobius"/>
    </source>
</evidence>
<dbReference type="Proteomes" id="UP000257123">
    <property type="component" value="Unassembled WGS sequence"/>
</dbReference>
<feature type="coiled-coil region" evidence="1">
    <location>
        <begin position="25"/>
        <end position="81"/>
    </location>
</feature>
<dbReference type="EMBL" id="NMUE01000002">
    <property type="protein sequence ID" value="RFA98289.1"/>
    <property type="molecule type" value="Genomic_DNA"/>
</dbReference>
<feature type="transmembrane region" description="Helical" evidence="2">
    <location>
        <begin position="6"/>
        <end position="28"/>
    </location>
</feature>
<evidence type="ECO:0000313" key="4">
    <source>
        <dbReference type="EMBL" id="RFA98289.1"/>
    </source>
</evidence>
<comment type="caution">
    <text evidence="3">The sequence shown here is derived from an EMBL/GenBank/DDBJ whole genome shotgun (WGS) entry which is preliminary data.</text>
</comment>
<organism evidence="3 5">
    <name type="scientific">Pyrobaculum aerophilum</name>
    <dbReference type="NCBI Taxonomy" id="13773"/>
    <lineage>
        <taxon>Archaea</taxon>
        <taxon>Thermoproteota</taxon>
        <taxon>Thermoprotei</taxon>
        <taxon>Thermoproteales</taxon>
        <taxon>Thermoproteaceae</taxon>
        <taxon>Pyrobaculum</taxon>
    </lineage>
</organism>
<reference evidence="5 6" key="1">
    <citation type="submission" date="2017-07" db="EMBL/GenBank/DDBJ databases">
        <title>Draft genome sequence of aerobic hyperthermophilic archaea, Pyrobaculum aerophilum YKB31 and YKB32.</title>
        <authorList>
            <person name="Mochizuki T."/>
            <person name="Berliner A.J."/>
            <person name="Yoshida-Takashima Y."/>
            <person name="Takaki Y."/>
            <person name="Nunoura T."/>
            <person name="Takai K."/>
        </authorList>
    </citation>
    <scope>NUCLEOTIDE SEQUENCE [LARGE SCALE GENOMIC DNA]</scope>
    <source>
        <strain evidence="4 6">YKB31</strain>
        <strain evidence="3 5">YKB32</strain>
    </source>
</reference>
<dbReference type="RefSeq" id="WP_116420353.1">
    <property type="nucleotide sequence ID" value="NZ_NMUE01000002.1"/>
</dbReference>
<evidence type="ECO:0008006" key="7">
    <source>
        <dbReference type="Google" id="ProtNLM"/>
    </source>
</evidence>
<proteinExistence type="predicted"/>
<sequence length="216" mass="25420">MSVVDIITAFLQQMPAVAVAVVLLYALLDRKLTALERRMEKEVGELRAKTSELAEEVVAQKKEVGERFERLDKGIEELRAKMGEVDKRLYDLSKFIFLFNKSLIEILHTRDIVSEDAFITLSNLVQIIPPTKSKYYTEEVREELKSLLNRVKTGHFDWRDIARLKELGKVIYKEWWETGREDLINYYYHLQLYIWLLEAKLLREGKMPPSPEVIWS</sequence>
<protein>
    <recommendedName>
        <fullName evidence="7">PaREP5ab</fullName>
    </recommendedName>
</protein>
<keyword evidence="2" id="KW-0812">Transmembrane</keyword>
<dbReference type="OrthoDB" id="28954at2157"/>
<evidence type="ECO:0000256" key="1">
    <source>
        <dbReference type="SAM" id="Coils"/>
    </source>
</evidence>
<accession>A0A371QVY9</accession>
<keyword evidence="1" id="KW-0175">Coiled coil</keyword>
<dbReference type="Proteomes" id="UP000256877">
    <property type="component" value="Unassembled WGS sequence"/>
</dbReference>
<evidence type="ECO:0000313" key="5">
    <source>
        <dbReference type="Proteomes" id="UP000256877"/>
    </source>
</evidence>